<protein>
    <recommendedName>
        <fullName evidence="4">Outer membrane protein beta-barrel domain-containing protein</fullName>
    </recommendedName>
</protein>
<dbReference type="Gene3D" id="2.40.160.20">
    <property type="match status" value="1"/>
</dbReference>
<feature type="chain" id="PRO_5047471837" description="Outer membrane protein beta-barrel domain-containing protein" evidence="1">
    <location>
        <begin position="44"/>
        <end position="206"/>
    </location>
</feature>
<dbReference type="SUPFAM" id="SSF103515">
    <property type="entry name" value="Autotransporter"/>
    <property type="match status" value="1"/>
</dbReference>
<keyword evidence="1" id="KW-0732">Signal</keyword>
<evidence type="ECO:0000256" key="1">
    <source>
        <dbReference type="SAM" id="SignalP"/>
    </source>
</evidence>
<reference evidence="2 3" key="1">
    <citation type="submission" date="2021-12" db="EMBL/GenBank/DDBJ databases">
        <title>Discovery of the Pendulisporaceae a myxobacterial family with distinct sporulation behavior and unique specialized metabolism.</title>
        <authorList>
            <person name="Garcia R."/>
            <person name="Popoff A."/>
            <person name="Bader C.D."/>
            <person name="Loehr J."/>
            <person name="Walesch S."/>
            <person name="Walt C."/>
            <person name="Boldt J."/>
            <person name="Bunk B."/>
            <person name="Haeckl F.J.F.P.J."/>
            <person name="Gunesch A.P."/>
            <person name="Birkelbach J."/>
            <person name="Nuebel U."/>
            <person name="Pietschmann T."/>
            <person name="Bach T."/>
            <person name="Mueller R."/>
        </authorList>
    </citation>
    <scope>NUCLEOTIDE SEQUENCE [LARGE SCALE GENOMIC DNA]</scope>
    <source>
        <strain evidence="2 3">MSr11954</strain>
    </source>
</reference>
<dbReference type="RefSeq" id="WP_394826144.1">
    <property type="nucleotide sequence ID" value="NZ_CP089984.1"/>
</dbReference>
<evidence type="ECO:0000313" key="2">
    <source>
        <dbReference type="EMBL" id="WXB16519.1"/>
    </source>
</evidence>
<proteinExistence type="predicted"/>
<evidence type="ECO:0008006" key="4">
    <source>
        <dbReference type="Google" id="ProtNLM"/>
    </source>
</evidence>
<accession>A0ABZ2LZY8</accession>
<organism evidence="2 3">
    <name type="scientific">Pendulispora albinea</name>
    <dbReference type="NCBI Taxonomy" id="2741071"/>
    <lineage>
        <taxon>Bacteria</taxon>
        <taxon>Pseudomonadati</taxon>
        <taxon>Myxococcota</taxon>
        <taxon>Myxococcia</taxon>
        <taxon>Myxococcales</taxon>
        <taxon>Sorangiineae</taxon>
        <taxon>Pendulisporaceae</taxon>
        <taxon>Pendulispora</taxon>
    </lineage>
</organism>
<evidence type="ECO:0000313" key="3">
    <source>
        <dbReference type="Proteomes" id="UP001370348"/>
    </source>
</evidence>
<feature type="signal peptide" evidence="1">
    <location>
        <begin position="1"/>
        <end position="43"/>
    </location>
</feature>
<dbReference type="InterPro" id="IPR036709">
    <property type="entry name" value="Autotransporte_beta_dom_sf"/>
</dbReference>
<dbReference type="Proteomes" id="UP001370348">
    <property type="component" value="Chromosome"/>
</dbReference>
<name>A0ABZ2LZY8_9BACT</name>
<dbReference type="EMBL" id="CP089984">
    <property type="protein sequence ID" value="WXB16519.1"/>
    <property type="molecule type" value="Genomic_DNA"/>
</dbReference>
<keyword evidence="3" id="KW-1185">Reference proteome</keyword>
<sequence>MSAPSSHWRSHSRLRARAGGLCATALGLAAMAAIASSSREAHAFERQQHIGLGGGLALLKAKDMSLAAGGGGSFHYAYGLTDSLNFVAEAGTSVVSLSYANPSAIMTKDSRSLFASHLGAGVTYSFDVIQWVPYVGVLASGYLLHGKALEDPVGAAGAQIALGIDYQVSRTVAVGLALRQHFILSKISDYPSYTTAFLRAEYVWGW</sequence>
<gene>
    <name evidence="2" type="ORF">LZC94_04390</name>
</gene>